<sequence>LPPPPPPPPSAEGYDHREALFGIPPYGGEISQQVYYSGTTMCEAEIDYSKGFPCVLGQVGACEPWKSPFILMVDRGDCTFVAKVRRAQAAGAAGVLIGDTMCQCDAVSAGTCTSDPGMACETFEPIMADDGSGADITVPSFLLFKQDADLIKAQLKQNSIVQVKMSWAIPAPDDRVEWEFWSSPSDTYSKNFEKTFAPAIEALGASQFFTPHYNIYDGVAYDCHNNDLTCGTRCSNHGNYCALDPDGDLEKGVSGADVVVETLRRLCIWQHYGADGIGAKWWAYTSRFVDECDEANFPSLTDTACADKVMKEAK</sequence>
<dbReference type="Pfam" id="PF02225">
    <property type="entry name" value="PA"/>
    <property type="match status" value="1"/>
</dbReference>
<feature type="non-terminal residue" evidence="13">
    <location>
        <position position="314"/>
    </location>
</feature>
<evidence type="ECO:0000259" key="12">
    <source>
        <dbReference type="Pfam" id="PF25011"/>
    </source>
</evidence>
<reference evidence="13 14" key="1">
    <citation type="journal article" date="2023" name="Commun. Biol.">
        <title>Genome analysis of Parmales, the sister group of diatoms, reveals the evolutionary specialization of diatoms from phago-mixotrophs to photoautotrophs.</title>
        <authorList>
            <person name="Ban H."/>
            <person name="Sato S."/>
            <person name="Yoshikawa S."/>
            <person name="Yamada K."/>
            <person name="Nakamura Y."/>
            <person name="Ichinomiya M."/>
            <person name="Sato N."/>
            <person name="Blanc-Mathieu R."/>
            <person name="Endo H."/>
            <person name="Kuwata A."/>
            <person name="Ogata H."/>
        </authorList>
    </citation>
    <scope>NUCLEOTIDE SEQUENCE [LARGE SCALE GENOMIC DNA]</scope>
</reference>
<evidence type="ECO:0000313" key="14">
    <source>
        <dbReference type="Proteomes" id="UP001165060"/>
    </source>
</evidence>
<evidence type="ECO:0000256" key="9">
    <source>
        <dbReference type="ARBA" id="ARBA00023180"/>
    </source>
</evidence>
<keyword evidence="6" id="KW-0106">Calcium</keyword>
<keyword evidence="9" id="KW-0325">Glycoprotein</keyword>
<feature type="domain" description="PA" evidence="11">
    <location>
        <begin position="69"/>
        <end position="148"/>
    </location>
</feature>
<feature type="non-terminal residue" evidence="13">
    <location>
        <position position="1"/>
    </location>
</feature>
<dbReference type="EMBL" id="BRYB01006097">
    <property type="protein sequence ID" value="GMI33414.1"/>
    <property type="molecule type" value="Genomic_DNA"/>
</dbReference>
<dbReference type="InterPro" id="IPR003137">
    <property type="entry name" value="PA_domain"/>
</dbReference>
<name>A0ABQ6MU51_9STRA</name>
<feature type="domain" description="Vacuolar sorting receptor thioredoxin-like" evidence="12">
    <location>
        <begin position="176"/>
        <end position="313"/>
    </location>
</feature>
<keyword evidence="3" id="KW-0812">Transmembrane</keyword>
<evidence type="ECO:0000256" key="4">
    <source>
        <dbReference type="ARBA" id="ARBA00022729"/>
    </source>
</evidence>
<evidence type="ECO:0000256" key="6">
    <source>
        <dbReference type="ARBA" id="ARBA00022837"/>
    </source>
</evidence>
<comment type="caution">
    <text evidence="13">The sequence shown here is derived from an EMBL/GenBank/DDBJ whole genome shotgun (WGS) entry which is preliminary data.</text>
</comment>
<gene>
    <name evidence="13" type="ORF">TeGR_g13315</name>
</gene>
<dbReference type="Gene3D" id="3.50.30.30">
    <property type="match status" value="1"/>
</dbReference>
<evidence type="ECO:0000313" key="13">
    <source>
        <dbReference type="EMBL" id="GMI33414.1"/>
    </source>
</evidence>
<keyword evidence="8" id="KW-0472">Membrane</keyword>
<dbReference type="Pfam" id="PF25011">
    <property type="entry name" value="VSR_TRX"/>
    <property type="match status" value="1"/>
</dbReference>
<evidence type="ECO:0000256" key="10">
    <source>
        <dbReference type="ARBA" id="ARBA00037847"/>
    </source>
</evidence>
<protein>
    <recommendedName>
        <fullName evidence="15">PA domain-containing protein</fullName>
    </recommendedName>
</protein>
<comment type="subcellular location">
    <subcellularLocation>
        <location evidence="10">Endomembrane system</location>
        <topology evidence="10">Single-pass membrane protein</topology>
    </subcellularLocation>
    <subcellularLocation>
        <location evidence="1">Membrane</location>
        <topology evidence="1">Single-pass type I membrane protein</topology>
    </subcellularLocation>
</comment>
<evidence type="ECO:0000256" key="1">
    <source>
        <dbReference type="ARBA" id="ARBA00004479"/>
    </source>
</evidence>
<keyword evidence="2" id="KW-0245">EGF-like domain</keyword>
<dbReference type="Proteomes" id="UP001165060">
    <property type="component" value="Unassembled WGS sequence"/>
</dbReference>
<organism evidence="13 14">
    <name type="scientific">Tetraparma gracilis</name>
    <dbReference type="NCBI Taxonomy" id="2962635"/>
    <lineage>
        <taxon>Eukaryota</taxon>
        <taxon>Sar</taxon>
        <taxon>Stramenopiles</taxon>
        <taxon>Ochrophyta</taxon>
        <taxon>Bolidophyceae</taxon>
        <taxon>Parmales</taxon>
        <taxon>Triparmaceae</taxon>
        <taxon>Tetraparma</taxon>
    </lineage>
</organism>
<evidence type="ECO:0000256" key="7">
    <source>
        <dbReference type="ARBA" id="ARBA00022989"/>
    </source>
</evidence>
<evidence type="ECO:0000256" key="5">
    <source>
        <dbReference type="ARBA" id="ARBA00022737"/>
    </source>
</evidence>
<keyword evidence="7" id="KW-1133">Transmembrane helix</keyword>
<dbReference type="InterPro" id="IPR046450">
    <property type="entry name" value="PA_dom_sf"/>
</dbReference>
<dbReference type="PANTHER" id="PTHR22702:SF1">
    <property type="entry name" value="PROTEASE-ASSOCIATED DOMAIN-CONTAINING PROTEIN 1"/>
    <property type="match status" value="1"/>
</dbReference>
<keyword evidence="14" id="KW-1185">Reference proteome</keyword>
<evidence type="ECO:0008006" key="15">
    <source>
        <dbReference type="Google" id="ProtNLM"/>
    </source>
</evidence>
<dbReference type="PANTHER" id="PTHR22702">
    <property type="entry name" value="PROTEASE-ASSOCIATED DOMAIN-CONTAINING PROTEIN"/>
    <property type="match status" value="1"/>
</dbReference>
<evidence type="ECO:0000256" key="8">
    <source>
        <dbReference type="ARBA" id="ARBA00023136"/>
    </source>
</evidence>
<proteinExistence type="predicted"/>
<dbReference type="InterPro" id="IPR056858">
    <property type="entry name" value="VSR_TRX"/>
</dbReference>
<dbReference type="SUPFAM" id="SSF52025">
    <property type="entry name" value="PA domain"/>
    <property type="match status" value="1"/>
</dbReference>
<accession>A0ABQ6MU51</accession>
<keyword evidence="4" id="KW-0732">Signal</keyword>
<evidence type="ECO:0000259" key="11">
    <source>
        <dbReference type="Pfam" id="PF02225"/>
    </source>
</evidence>
<keyword evidence="5" id="KW-0677">Repeat</keyword>
<evidence type="ECO:0000256" key="3">
    <source>
        <dbReference type="ARBA" id="ARBA00022692"/>
    </source>
</evidence>
<evidence type="ECO:0000256" key="2">
    <source>
        <dbReference type="ARBA" id="ARBA00022536"/>
    </source>
</evidence>